<reference evidence="1 2" key="1">
    <citation type="submission" date="2024-01" db="EMBL/GenBank/DDBJ databases">
        <title>The genomes of 5 underutilized Papilionoideae crops provide insights into root nodulation and disease resistanc.</title>
        <authorList>
            <person name="Jiang F."/>
        </authorList>
    </citation>
    <scope>NUCLEOTIDE SEQUENCE [LARGE SCALE GENOMIC DNA]</scope>
    <source>
        <strain evidence="1">JINMINGXINNONG_FW02</strain>
        <tissue evidence="1">Leaves</tissue>
    </source>
</reference>
<sequence length="92" mass="10509">MISRPFSTLAISSQSPPCKALALARWKEERVSRDGTTRRQDQIKELHSKLGKIGFDSHSPAAFLRKKKNVRTIKCIPLVVRIKQVPCRWIVV</sequence>
<dbReference type="AlphaFoldDB" id="A0AAN9Q5R6"/>
<name>A0AAN9Q5R6_PHACN</name>
<protein>
    <submittedName>
        <fullName evidence="1">Uncharacterized protein</fullName>
    </submittedName>
</protein>
<comment type="caution">
    <text evidence="1">The sequence shown here is derived from an EMBL/GenBank/DDBJ whole genome shotgun (WGS) entry which is preliminary data.</text>
</comment>
<organism evidence="1 2">
    <name type="scientific">Phaseolus coccineus</name>
    <name type="common">Scarlet runner bean</name>
    <name type="synonym">Phaseolus multiflorus</name>
    <dbReference type="NCBI Taxonomy" id="3886"/>
    <lineage>
        <taxon>Eukaryota</taxon>
        <taxon>Viridiplantae</taxon>
        <taxon>Streptophyta</taxon>
        <taxon>Embryophyta</taxon>
        <taxon>Tracheophyta</taxon>
        <taxon>Spermatophyta</taxon>
        <taxon>Magnoliopsida</taxon>
        <taxon>eudicotyledons</taxon>
        <taxon>Gunneridae</taxon>
        <taxon>Pentapetalae</taxon>
        <taxon>rosids</taxon>
        <taxon>fabids</taxon>
        <taxon>Fabales</taxon>
        <taxon>Fabaceae</taxon>
        <taxon>Papilionoideae</taxon>
        <taxon>50 kb inversion clade</taxon>
        <taxon>NPAAA clade</taxon>
        <taxon>indigoferoid/millettioid clade</taxon>
        <taxon>Phaseoleae</taxon>
        <taxon>Phaseolus</taxon>
    </lineage>
</organism>
<gene>
    <name evidence="1" type="ORF">VNO80_33800</name>
</gene>
<dbReference type="EMBL" id="JAYMYR010000104">
    <property type="protein sequence ID" value="KAK7325760.1"/>
    <property type="molecule type" value="Genomic_DNA"/>
</dbReference>
<evidence type="ECO:0000313" key="1">
    <source>
        <dbReference type="EMBL" id="KAK7325760.1"/>
    </source>
</evidence>
<accession>A0AAN9Q5R6</accession>
<keyword evidence="2" id="KW-1185">Reference proteome</keyword>
<dbReference type="Proteomes" id="UP001374584">
    <property type="component" value="Unassembled WGS sequence"/>
</dbReference>
<evidence type="ECO:0000313" key="2">
    <source>
        <dbReference type="Proteomes" id="UP001374584"/>
    </source>
</evidence>
<proteinExistence type="predicted"/>